<dbReference type="EMBL" id="JBHTAP010000001">
    <property type="protein sequence ID" value="MFC7235403.1"/>
    <property type="molecule type" value="Genomic_DNA"/>
</dbReference>
<evidence type="ECO:0000256" key="1">
    <source>
        <dbReference type="SAM" id="Phobius"/>
    </source>
</evidence>
<keyword evidence="1" id="KW-1133">Transmembrane helix</keyword>
<protein>
    <recommendedName>
        <fullName evidence="4">TRAM domain-containing protein</fullName>
    </recommendedName>
</protein>
<dbReference type="Proteomes" id="UP001596398">
    <property type="component" value="Unassembled WGS sequence"/>
</dbReference>
<evidence type="ECO:0008006" key="4">
    <source>
        <dbReference type="Google" id="ProtNLM"/>
    </source>
</evidence>
<dbReference type="RefSeq" id="WP_276233531.1">
    <property type="nucleotide sequence ID" value="NZ_CP119802.1"/>
</dbReference>
<feature type="transmembrane region" description="Helical" evidence="1">
    <location>
        <begin position="6"/>
        <end position="25"/>
    </location>
</feature>
<organism evidence="2 3">
    <name type="scientific">Halosegnis marinus</name>
    <dbReference type="NCBI Taxonomy" id="3034023"/>
    <lineage>
        <taxon>Archaea</taxon>
        <taxon>Methanobacteriati</taxon>
        <taxon>Methanobacteriota</taxon>
        <taxon>Stenosarchaea group</taxon>
        <taxon>Halobacteria</taxon>
        <taxon>Halobacteriales</taxon>
        <taxon>Natronomonadaceae</taxon>
        <taxon>Halosegnis</taxon>
    </lineage>
</organism>
<proteinExistence type="predicted"/>
<name>A0ABD5ZPR6_9EURY</name>
<keyword evidence="1" id="KW-0812">Transmembrane</keyword>
<reference evidence="2 3" key="1">
    <citation type="journal article" date="2019" name="Int. J. Syst. Evol. Microbiol.">
        <title>The Global Catalogue of Microorganisms (GCM) 10K type strain sequencing project: providing services to taxonomists for standard genome sequencing and annotation.</title>
        <authorList>
            <consortium name="The Broad Institute Genomics Platform"/>
            <consortium name="The Broad Institute Genome Sequencing Center for Infectious Disease"/>
            <person name="Wu L."/>
            <person name="Ma J."/>
        </authorList>
    </citation>
    <scope>NUCLEOTIDE SEQUENCE [LARGE SCALE GENOMIC DNA]</scope>
    <source>
        <strain evidence="2 3">DT85</strain>
    </source>
</reference>
<keyword evidence="3" id="KW-1185">Reference proteome</keyword>
<evidence type="ECO:0000313" key="2">
    <source>
        <dbReference type="EMBL" id="MFC7235403.1"/>
    </source>
</evidence>
<gene>
    <name evidence="2" type="ORF">ACFQJ4_08770</name>
</gene>
<dbReference type="AlphaFoldDB" id="A0ABD5ZPR6"/>
<keyword evidence="1" id="KW-0472">Membrane</keyword>
<dbReference type="GeneID" id="79267096"/>
<sequence>MVETTTLAVGGAALAVLLVLVAVLLRLRGGDGKYDDAEAQAAHERARERDAAEAAPVGTETTAVVLELVDGGETARVSVNGLYTFVHDVPDDVAENDTVRLKVTNHSPDGNAAQATYLGRA</sequence>
<comment type="caution">
    <text evidence="2">The sequence shown here is derived from an EMBL/GenBank/DDBJ whole genome shotgun (WGS) entry which is preliminary data.</text>
</comment>
<accession>A0ABD5ZPR6</accession>
<evidence type="ECO:0000313" key="3">
    <source>
        <dbReference type="Proteomes" id="UP001596398"/>
    </source>
</evidence>